<evidence type="ECO:0000313" key="1">
    <source>
        <dbReference type="EMBL" id="KAG0425110.1"/>
    </source>
</evidence>
<comment type="caution">
    <text evidence="1">The sequence shown here is derived from an EMBL/GenBank/DDBJ whole genome shotgun (WGS) entry which is preliminary data.</text>
</comment>
<name>A0AC60PWI1_IXOPE</name>
<feature type="non-terminal residue" evidence="1">
    <location>
        <position position="1"/>
    </location>
</feature>
<gene>
    <name evidence="1" type="ORF">HPB47_027702</name>
</gene>
<sequence>IMGGSRRQFTVAFKKKAIAYAEIHGNLAAQRKFGVSEKSTGYWRGQRQKLAACSKAKKTSFRGRTAVYPELKTKVANVIRDLRARSLLVTSECIRTKAVEVACASGL</sequence>
<dbReference type="EMBL" id="JABSTQ010009889">
    <property type="protein sequence ID" value="KAG0425110.1"/>
    <property type="molecule type" value="Genomic_DNA"/>
</dbReference>
<keyword evidence="2" id="KW-1185">Reference proteome</keyword>
<organism evidence="1 2">
    <name type="scientific">Ixodes persulcatus</name>
    <name type="common">Taiga tick</name>
    <dbReference type="NCBI Taxonomy" id="34615"/>
    <lineage>
        <taxon>Eukaryota</taxon>
        <taxon>Metazoa</taxon>
        <taxon>Ecdysozoa</taxon>
        <taxon>Arthropoda</taxon>
        <taxon>Chelicerata</taxon>
        <taxon>Arachnida</taxon>
        <taxon>Acari</taxon>
        <taxon>Parasitiformes</taxon>
        <taxon>Ixodida</taxon>
        <taxon>Ixodoidea</taxon>
        <taxon>Ixodidae</taxon>
        <taxon>Ixodinae</taxon>
        <taxon>Ixodes</taxon>
    </lineage>
</organism>
<protein>
    <submittedName>
        <fullName evidence="1">Uncharacterized protein</fullName>
    </submittedName>
</protein>
<evidence type="ECO:0000313" key="2">
    <source>
        <dbReference type="Proteomes" id="UP000805193"/>
    </source>
</evidence>
<dbReference type="Proteomes" id="UP000805193">
    <property type="component" value="Unassembled WGS sequence"/>
</dbReference>
<proteinExistence type="predicted"/>
<accession>A0AC60PWI1</accession>
<reference evidence="1 2" key="1">
    <citation type="journal article" date="2020" name="Cell">
        <title>Large-Scale Comparative Analyses of Tick Genomes Elucidate Their Genetic Diversity and Vector Capacities.</title>
        <authorList>
            <consortium name="Tick Genome and Microbiome Consortium (TIGMIC)"/>
            <person name="Jia N."/>
            <person name="Wang J."/>
            <person name="Shi W."/>
            <person name="Du L."/>
            <person name="Sun Y."/>
            <person name="Zhan W."/>
            <person name="Jiang J.F."/>
            <person name="Wang Q."/>
            <person name="Zhang B."/>
            <person name="Ji P."/>
            <person name="Bell-Sakyi L."/>
            <person name="Cui X.M."/>
            <person name="Yuan T.T."/>
            <person name="Jiang B.G."/>
            <person name="Yang W.F."/>
            <person name="Lam T.T."/>
            <person name="Chang Q.C."/>
            <person name="Ding S.J."/>
            <person name="Wang X.J."/>
            <person name="Zhu J.G."/>
            <person name="Ruan X.D."/>
            <person name="Zhao L."/>
            <person name="Wei J.T."/>
            <person name="Ye R.Z."/>
            <person name="Que T.C."/>
            <person name="Du C.H."/>
            <person name="Zhou Y.H."/>
            <person name="Cheng J.X."/>
            <person name="Dai P.F."/>
            <person name="Guo W.B."/>
            <person name="Han X.H."/>
            <person name="Huang E.J."/>
            <person name="Li L.F."/>
            <person name="Wei W."/>
            <person name="Gao Y.C."/>
            <person name="Liu J.Z."/>
            <person name="Shao H.Z."/>
            <person name="Wang X."/>
            <person name="Wang C.C."/>
            <person name="Yang T.C."/>
            <person name="Huo Q.B."/>
            <person name="Li W."/>
            <person name="Chen H.Y."/>
            <person name="Chen S.E."/>
            <person name="Zhou L.G."/>
            <person name="Ni X.B."/>
            <person name="Tian J.H."/>
            <person name="Sheng Y."/>
            <person name="Liu T."/>
            <person name="Pan Y.S."/>
            <person name="Xia L.Y."/>
            <person name="Li J."/>
            <person name="Zhao F."/>
            <person name="Cao W.C."/>
        </authorList>
    </citation>
    <scope>NUCLEOTIDE SEQUENCE [LARGE SCALE GENOMIC DNA]</scope>
    <source>
        <strain evidence="1">Iper-2018</strain>
    </source>
</reference>